<sequence>MPYGDSSSSIVCAQLDAYRKRGRKISEILRSLPDDTSRERISIGDLLVAMGDRAFGPLMLFFALPNILPMPPGASGILGLPLIILATQLMLGRKPWLPRIIARRSISRADLILMLDRAGNWLTTAEKLLKPRLTILVGPPAERVIGALCLILAIILALPIPFGNIPPAFAICLFCLGILERDGAWVIAGFLAFMASITVVAGVLFAILNGAILVINAVFN</sequence>
<dbReference type="PIRSF" id="PIRSF033239">
    <property type="entry name" value="ExoD"/>
    <property type="match status" value="1"/>
</dbReference>
<protein>
    <submittedName>
        <fullName evidence="2">Exopolysaccharide biosynthesis protein</fullName>
    </submittedName>
</protein>
<dbReference type="PANTHER" id="PTHR41795">
    <property type="entry name" value="EXOPOLYSACCHARIDE SYNTHESIS PROTEIN"/>
    <property type="match status" value="1"/>
</dbReference>
<evidence type="ECO:0000256" key="1">
    <source>
        <dbReference type="SAM" id="Phobius"/>
    </source>
</evidence>
<accession>A0A964WUN9</accession>
<dbReference type="OrthoDB" id="8550083at2"/>
<keyword evidence="3" id="KW-1185">Reference proteome</keyword>
<keyword evidence="1" id="KW-0472">Membrane</keyword>
<dbReference type="RefSeq" id="WP_161141668.1">
    <property type="nucleotide sequence ID" value="NZ_SPKJ01000069.1"/>
</dbReference>
<dbReference type="Proteomes" id="UP000773614">
    <property type="component" value="Unassembled WGS sequence"/>
</dbReference>
<dbReference type="Pfam" id="PF06055">
    <property type="entry name" value="ExoD"/>
    <property type="match status" value="1"/>
</dbReference>
<comment type="caution">
    <text evidence="2">The sequence shown here is derived from an EMBL/GenBank/DDBJ whole genome shotgun (WGS) entry which is preliminary data.</text>
</comment>
<dbReference type="AlphaFoldDB" id="A0A964WUN9"/>
<proteinExistence type="predicted"/>
<keyword evidence="1" id="KW-0812">Transmembrane</keyword>
<evidence type="ECO:0000313" key="2">
    <source>
        <dbReference type="EMBL" id="MYZ49327.1"/>
    </source>
</evidence>
<feature type="transmembrane region" description="Helical" evidence="1">
    <location>
        <begin position="185"/>
        <end position="218"/>
    </location>
</feature>
<evidence type="ECO:0000313" key="3">
    <source>
        <dbReference type="Proteomes" id="UP000773614"/>
    </source>
</evidence>
<feature type="transmembrane region" description="Helical" evidence="1">
    <location>
        <begin position="74"/>
        <end position="91"/>
    </location>
</feature>
<reference evidence="2" key="1">
    <citation type="submission" date="2019-03" db="EMBL/GenBank/DDBJ databases">
        <title>Afifella sp. nov., isolated from activated sludge.</title>
        <authorList>
            <person name="Li Q."/>
            <person name="Liu Y."/>
        </authorList>
    </citation>
    <scope>NUCLEOTIDE SEQUENCE</scope>
    <source>
        <strain evidence="2">L72</strain>
    </source>
</reference>
<dbReference type="EMBL" id="SPKJ01000069">
    <property type="protein sequence ID" value="MYZ49327.1"/>
    <property type="molecule type" value="Genomic_DNA"/>
</dbReference>
<name>A0A964WUN9_9HYPH</name>
<organism evidence="2 3">
    <name type="scientific">Propylenella binzhouense</name>
    <dbReference type="NCBI Taxonomy" id="2555902"/>
    <lineage>
        <taxon>Bacteria</taxon>
        <taxon>Pseudomonadati</taxon>
        <taxon>Pseudomonadota</taxon>
        <taxon>Alphaproteobacteria</taxon>
        <taxon>Hyphomicrobiales</taxon>
        <taxon>Propylenellaceae</taxon>
        <taxon>Propylenella</taxon>
    </lineage>
</organism>
<dbReference type="PANTHER" id="PTHR41795:SF1">
    <property type="entry name" value="EXOPOLYSACCHARIDE SYNTHESIS PROTEIN"/>
    <property type="match status" value="1"/>
</dbReference>
<feature type="transmembrane region" description="Helical" evidence="1">
    <location>
        <begin position="148"/>
        <end position="179"/>
    </location>
</feature>
<gene>
    <name evidence="2" type="ORF">E4O86_16570</name>
</gene>
<keyword evidence="1" id="KW-1133">Transmembrane helix</keyword>
<dbReference type="InterPro" id="IPR010331">
    <property type="entry name" value="ExoD"/>
</dbReference>